<proteinExistence type="inferred from homology"/>
<keyword evidence="5" id="KW-1185">Reference proteome</keyword>
<evidence type="ECO:0000256" key="1">
    <source>
        <dbReference type="HAMAP-Rule" id="MF_01866"/>
    </source>
</evidence>
<feature type="domain" description="YcgL" evidence="3">
    <location>
        <begin position="1"/>
        <end position="85"/>
    </location>
</feature>
<evidence type="ECO:0000256" key="2">
    <source>
        <dbReference type="SAM" id="MobiDB-lite"/>
    </source>
</evidence>
<dbReference type="InterPro" id="IPR027354">
    <property type="entry name" value="YcgL_dom"/>
</dbReference>
<reference evidence="4 5" key="1">
    <citation type="submission" date="2019-02" db="EMBL/GenBank/DDBJ databases">
        <title>Dyella amyloliquefaciens sp. nov., isolated from forest soil.</title>
        <authorList>
            <person name="Gao Z.-H."/>
            <person name="Qiu L.-H."/>
        </authorList>
    </citation>
    <scope>NUCLEOTIDE SEQUENCE [LARGE SCALE GENOMIC DNA]</scope>
    <source>
        <strain evidence="4 5">KACC 12747</strain>
    </source>
</reference>
<dbReference type="PANTHER" id="PTHR38109:SF1">
    <property type="entry name" value="PROTEIN YCGL"/>
    <property type="match status" value="1"/>
</dbReference>
<dbReference type="SUPFAM" id="SSF160191">
    <property type="entry name" value="YcgL-like"/>
    <property type="match status" value="1"/>
</dbReference>
<evidence type="ECO:0000313" key="5">
    <source>
        <dbReference type="Proteomes" id="UP000291822"/>
    </source>
</evidence>
<dbReference type="AlphaFoldDB" id="A0A4R0YII5"/>
<accession>A0A4R0YII5</accession>
<dbReference type="HAMAP" id="MF_01866">
    <property type="entry name" value="UPF0745"/>
    <property type="match status" value="1"/>
</dbReference>
<sequence>MQCFVYASQRKTDTYLWLARRDDFAIVPATLTTMLGQLRFVLEVQLDPERKLPQEDARAVLDHLSTQGWHLQVPPPQSLTSANHLPYNEAPQDLSDEAGKR</sequence>
<dbReference type="RefSeq" id="WP_131151807.1">
    <property type="nucleotide sequence ID" value="NZ_SJTG01000004.1"/>
</dbReference>
<feature type="region of interest" description="Disordered" evidence="2">
    <location>
        <begin position="69"/>
        <end position="101"/>
    </location>
</feature>
<dbReference type="PANTHER" id="PTHR38109">
    <property type="entry name" value="PROTEIN YCGL"/>
    <property type="match status" value="1"/>
</dbReference>
<protein>
    <recommendedName>
        <fullName evidence="1">YcgL domain-containing protein EZM97_26800</fullName>
    </recommendedName>
</protein>
<dbReference type="EMBL" id="SJTG01000004">
    <property type="protein sequence ID" value="TCI08252.1"/>
    <property type="molecule type" value="Genomic_DNA"/>
</dbReference>
<organism evidence="4 5">
    <name type="scientific">Dyella soli</name>
    <dbReference type="NCBI Taxonomy" id="522319"/>
    <lineage>
        <taxon>Bacteria</taxon>
        <taxon>Pseudomonadati</taxon>
        <taxon>Pseudomonadota</taxon>
        <taxon>Gammaproteobacteria</taxon>
        <taxon>Lysobacterales</taxon>
        <taxon>Rhodanobacteraceae</taxon>
        <taxon>Dyella</taxon>
    </lineage>
</organism>
<dbReference type="PROSITE" id="PS51648">
    <property type="entry name" value="YCGL"/>
    <property type="match status" value="1"/>
</dbReference>
<evidence type="ECO:0000259" key="3">
    <source>
        <dbReference type="PROSITE" id="PS51648"/>
    </source>
</evidence>
<evidence type="ECO:0000313" key="4">
    <source>
        <dbReference type="EMBL" id="TCI08252.1"/>
    </source>
</evidence>
<dbReference type="Pfam" id="PF05166">
    <property type="entry name" value="YcgL"/>
    <property type="match status" value="1"/>
</dbReference>
<dbReference type="Gene3D" id="3.10.510.20">
    <property type="entry name" value="YcgL domain"/>
    <property type="match status" value="1"/>
</dbReference>
<dbReference type="InterPro" id="IPR038068">
    <property type="entry name" value="YcgL-like_sf"/>
</dbReference>
<dbReference type="Proteomes" id="UP000291822">
    <property type="component" value="Unassembled WGS sequence"/>
</dbReference>
<comment type="caution">
    <text evidence="4">The sequence shown here is derived from an EMBL/GenBank/DDBJ whole genome shotgun (WGS) entry which is preliminary data.</text>
</comment>
<name>A0A4R0YII5_9GAMM</name>
<gene>
    <name evidence="4" type="ORF">EZM97_26800</name>
</gene>